<name>A0A174ALK8_9CLOT</name>
<dbReference type="OrthoDB" id="6120799at2"/>
<evidence type="ECO:0000313" key="1">
    <source>
        <dbReference type="EMBL" id="CUN89287.1"/>
    </source>
</evidence>
<dbReference type="Pfam" id="PF14595">
    <property type="entry name" value="Thioredoxin_9"/>
    <property type="match status" value="1"/>
</dbReference>
<reference evidence="1 2" key="1">
    <citation type="submission" date="2015-09" db="EMBL/GenBank/DDBJ databases">
        <authorList>
            <consortium name="Pathogen Informatics"/>
        </authorList>
    </citation>
    <scope>NUCLEOTIDE SEQUENCE [LARGE SCALE GENOMIC DNA]</scope>
    <source>
        <strain evidence="1 2">2789STDY5834856</strain>
    </source>
</reference>
<evidence type="ECO:0000313" key="2">
    <source>
        <dbReference type="Proteomes" id="UP000095594"/>
    </source>
</evidence>
<proteinExistence type="predicted"/>
<dbReference type="RefSeq" id="WP_055263842.1">
    <property type="nucleotide sequence ID" value="NZ_CABIXQ010000003.1"/>
</dbReference>
<gene>
    <name evidence="1" type="ORF">ERS852471_00636</name>
</gene>
<dbReference type="EMBL" id="CYZX01000003">
    <property type="protein sequence ID" value="CUN89287.1"/>
    <property type="molecule type" value="Genomic_DNA"/>
</dbReference>
<dbReference type="Gene3D" id="3.40.30.10">
    <property type="entry name" value="Glutaredoxin"/>
    <property type="match status" value="1"/>
</dbReference>
<accession>A0A174ALK8</accession>
<evidence type="ECO:0008006" key="3">
    <source>
        <dbReference type="Google" id="ProtNLM"/>
    </source>
</evidence>
<dbReference type="Proteomes" id="UP000095594">
    <property type="component" value="Unassembled WGS sequence"/>
</dbReference>
<organism evidence="1 2">
    <name type="scientific">Clostridium disporicum</name>
    <dbReference type="NCBI Taxonomy" id="84024"/>
    <lineage>
        <taxon>Bacteria</taxon>
        <taxon>Bacillati</taxon>
        <taxon>Bacillota</taxon>
        <taxon>Clostridia</taxon>
        <taxon>Eubacteriales</taxon>
        <taxon>Clostridiaceae</taxon>
        <taxon>Clostridium</taxon>
    </lineage>
</organism>
<dbReference type="AlphaFoldDB" id="A0A174ALK8"/>
<sequence>MVEMNIRELYEVGTTFESAVGQGTKSERARIPKNYSRINFTEDMVNFLASFDKEINFLIAGEIWCPDFQLNATVLKKFTEINSNFDMSVISMGRGKKFLFPILNVENMKFPVIVVLDKEFNILGTFEERPNVVHESSNFEDIKLDYYKGRYLIDSANEFIDIMNKAK</sequence>
<protein>
    <recommendedName>
        <fullName evidence="3">Thioredoxin</fullName>
    </recommendedName>
</protein>